<accession>A0AAD6IN89</accession>
<dbReference type="AlphaFoldDB" id="A0AAD6IN89"/>
<protein>
    <submittedName>
        <fullName evidence="1">Uncharacterized protein</fullName>
    </submittedName>
</protein>
<gene>
    <name evidence="1" type="ORF">N7460_000774</name>
</gene>
<dbReference type="EMBL" id="JAQJZL010000001">
    <property type="protein sequence ID" value="KAJ6057500.1"/>
    <property type="molecule type" value="Genomic_DNA"/>
</dbReference>
<evidence type="ECO:0000313" key="2">
    <source>
        <dbReference type="Proteomes" id="UP001219568"/>
    </source>
</evidence>
<dbReference type="Proteomes" id="UP001219568">
    <property type="component" value="Unassembled WGS sequence"/>
</dbReference>
<reference evidence="1" key="2">
    <citation type="submission" date="2023-01" db="EMBL/GenBank/DDBJ databases">
        <authorList>
            <person name="Petersen C."/>
        </authorList>
    </citation>
    <scope>NUCLEOTIDE SEQUENCE</scope>
    <source>
        <strain evidence="1">IBT 15450</strain>
    </source>
</reference>
<keyword evidence="2" id="KW-1185">Reference proteome</keyword>
<sequence>MKLIWRIVGARIVLRAPTTLVCQFGPGIALAAEGLLTWCKAFGISMRRDDIVRDKSPIHASTRIWHLIERTPDELGLASATLVGEFAI</sequence>
<reference evidence="1" key="1">
    <citation type="journal article" date="2023" name="IMA Fungus">
        <title>Comparative genomic study of the Penicillium genus elucidates a diverse pangenome and 15 lateral gene transfer events.</title>
        <authorList>
            <person name="Petersen C."/>
            <person name="Sorensen T."/>
            <person name="Nielsen M.R."/>
            <person name="Sondergaard T.E."/>
            <person name="Sorensen J.L."/>
            <person name="Fitzpatrick D.A."/>
            <person name="Frisvad J.C."/>
            <person name="Nielsen K.L."/>
        </authorList>
    </citation>
    <scope>NUCLEOTIDE SEQUENCE</scope>
    <source>
        <strain evidence="1">IBT 15450</strain>
    </source>
</reference>
<comment type="caution">
    <text evidence="1">The sequence shown here is derived from an EMBL/GenBank/DDBJ whole genome shotgun (WGS) entry which is preliminary data.</text>
</comment>
<name>A0AAD6IN89_PENCN</name>
<evidence type="ECO:0000313" key="1">
    <source>
        <dbReference type="EMBL" id="KAJ6057500.1"/>
    </source>
</evidence>
<proteinExistence type="predicted"/>
<organism evidence="1 2">
    <name type="scientific">Penicillium canescens</name>
    <dbReference type="NCBI Taxonomy" id="5083"/>
    <lineage>
        <taxon>Eukaryota</taxon>
        <taxon>Fungi</taxon>
        <taxon>Dikarya</taxon>
        <taxon>Ascomycota</taxon>
        <taxon>Pezizomycotina</taxon>
        <taxon>Eurotiomycetes</taxon>
        <taxon>Eurotiomycetidae</taxon>
        <taxon>Eurotiales</taxon>
        <taxon>Aspergillaceae</taxon>
        <taxon>Penicillium</taxon>
    </lineage>
</organism>